<keyword evidence="8" id="KW-1185">Reference proteome</keyword>
<name>A0ABZ1IBT2_9PSEU</name>
<dbReference type="InterPro" id="IPR013325">
    <property type="entry name" value="RNA_pol_sigma_r2"/>
</dbReference>
<keyword evidence="4" id="KW-0238">DNA-binding</keyword>
<dbReference type="InterPro" id="IPR036388">
    <property type="entry name" value="WH-like_DNA-bd_sf"/>
</dbReference>
<organism evidence="7 8">
    <name type="scientific">Amycolatopsis rhabdoformis</name>
    <dbReference type="NCBI Taxonomy" id="1448059"/>
    <lineage>
        <taxon>Bacteria</taxon>
        <taxon>Bacillati</taxon>
        <taxon>Actinomycetota</taxon>
        <taxon>Actinomycetes</taxon>
        <taxon>Pseudonocardiales</taxon>
        <taxon>Pseudonocardiaceae</taxon>
        <taxon>Amycolatopsis</taxon>
    </lineage>
</organism>
<dbReference type="InterPro" id="IPR013324">
    <property type="entry name" value="RNA_pol_sigma_r3/r4-like"/>
</dbReference>
<accession>A0ABZ1IBT2</accession>
<dbReference type="Gene3D" id="1.10.1740.10">
    <property type="match status" value="1"/>
</dbReference>
<reference evidence="7 8" key="1">
    <citation type="journal article" date="2015" name="Int. J. Syst. Evol. Microbiol.">
        <title>Amycolatopsis rhabdoformis sp. nov., an actinomycete isolated from a tropical forest soil.</title>
        <authorList>
            <person name="Souza W.R."/>
            <person name="Silva R.E."/>
            <person name="Goodfellow M."/>
            <person name="Busarakam K."/>
            <person name="Figueiro F.S."/>
            <person name="Ferreira D."/>
            <person name="Rodrigues-Filho E."/>
            <person name="Moraes L.A.B."/>
            <person name="Zucchi T.D."/>
        </authorList>
    </citation>
    <scope>NUCLEOTIDE SEQUENCE [LARGE SCALE GENOMIC DNA]</scope>
    <source>
        <strain evidence="7 8">NCIMB 14900</strain>
    </source>
</reference>
<keyword evidence="3" id="KW-0731">Sigma factor</keyword>
<evidence type="ECO:0000256" key="1">
    <source>
        <dbReference type="ARBA" id="ARBA00010641"/>
    </source>
</evidence>
<evidence type="ECO:0000259" key="6">
    <source>
        <dbReference type="Pfam" id="PF08281"/>
    </source>
</evidence>
<dbReference type="PANTHER" id="PTHR43133">
    <property type="entry name" value="RNA POLYMERASE ECF-TYPE SIGMA FACTO"/>
    <property type="match status" value="1"/>
</dbReference>
<dbReference type="EMBL" id="CP142149">
    <property type="protein sequence ID" value="WSE31382.1"/>
    <property type="molecule type" value="Genomic_DNA"/>
</dbReference>
<dbReference type="SUPFAM" id="SSF88946">
    <property type="entry name" value="Sigma2 domain of RNA polymerase sigma factors"/>
    <property type="match status" value="1"/>
</dbReference>
<comment type="similarity">
    <text evidence="1">Belongs to the sigma-70 factor family. ECF subfamily.</text>
</comment>
<protein>
    <submittedName>
        <fullName evidence="7">Sigma factor-like helix-turn-helix DNA-binding protein</fullName>
    </submittedName>
</protein>
<dbReference type="CDD" id="cd06171">
    <property type="entry name" value="Sigma70_r4"/>
    <property type="match status" value="1"/>
</dbReference>
<dbReference type="Pfam" id="PF08281">
    <property type="entry name" value="Sigma70_r4_2"/>
    <property type="match status" value="1"/>
</dbReference>
<feature type="domain" description="RNA polymerase sigma factor 70 region 4 type 2" evidence="6">
    <location>
        <begin position="90"/>
        <end position="141"/>
    </location>
</feature>
<evidence type="ECO:0000313" key="8">
    <source>
        <dbReference type="Proteomes" id="UP001330812"/>
    </source>
</evidence>
<evidence type="ECO:0000256" key="4">
    <source>
        <dbReference type="ARBA" id="ARBA00023125"/>
    </source>
</evidence>
<dbReference type="Gene3D" id="1.10.10.10">
    <property type="entry name" value="Winged helix-like DNA-binding domain superfamily/Winged helix DNA-binding domain"/>
    <property type="match status" value="1"/>
</dbReference>
<keyword evidence="2" id="KW-0805">Transcription regulation</keyword>
<dbReference type="InterPro" id="IPR039425">
    <property type="entry name" value="RNA_pol_sigma-70-like"/>
</dbReference>
<keyword evidence="5" id="KW-0804">Transcription</keyword>
<dbReference type="PANTHER" id="PTHR43133:SF58">
    <property type="entry name" value="ECF RNA POLYMERASE SIGMA FACTOR SIGD"/>
    <property type="match status" value="1"/>
</dbReference>
<dbReference type="SUPFAM" id="SSF88659">
    <property type="entry name" value="Sigma3 and sigma4 domains of RNA polymerase sigma factors"/>
    <property type="match status" value="1"/>
</dbReference>
<dbReference type="RefSeq" id="WP_326834188.1">
    <property type="nucleotide sequence ID" value="NZ_CP142149.1"/>
</dbReference>
<dbReference type="InterPro" id="IPR013249">
    <property type="entry name" value="RNA_pol_sigma70_r4_t2"/>
</dbReference>
<evidence type="ECO:0000256" key="5">
    <source>
        <dbReference type="ARBA" id="ARBA00023163"/>
    </source>
</evidence>
<sequence>MEAARGDPEAIARFLTAARPLILRYCRARIGRKAGGFAQADEVAQEVCLALLTALPGHGPGDRSFLPGVYRLAQQKIRAAGPPGEPPDARLGALLRVLPERQREILTLRMIVGLSAEQSALVLGLTPSAVRVQQHRALARLRGGLGSGSTAP</sequence>
<dbReference type="Proteomes" id="UP001330812">
    <property type="component" value="Chromosome"/>
</dbReference>
<proteinExistence type="inferred from homology"/>
<evidence type="ECO:0000256" key="3">
    <source>
        <dbReference type="ARBA" id="ARBA00023082"/>
    </source>
</evidence>
<evidence type="ECO:0000313" key="7">
    <source>
        <dbReference type="EMBL" id="WSE31382.1"/>
    </source>
</evidence>
<gene>
    <name evidence="7" type="ORF">VSH64_04565</name>
</gene>
<evidence type="ECO:0000256" key="2">
    <source>
        <dbReference type="ARBA" id="ARBA00023015"/>
    </source>
</evidence>